<dbReference type="AlphaFoldDB" id="A0A2H0W3I6"/>
<dbReference type="InterPro" id="IPR021416">
    <property type="entry name" value="DUF3048_N"/>
</dbReference>
<dbReference type="SUPFAM" id="SSF159774">
    <property type="entry name" value="YerB-like"/>
    <property type="match status" value="1"/>
</dbReference>
<dbReference type="Pfam" id="PF11258">
    <property type="entry name" value="DUF3048"/>
    <property type="match status" value="1"/>
</dbReference>
<dbReference type="EMBL" id="PEZY01000012">
    <property type="protein sequence ID" value="PIS05919.1"/>
    <property type="molecule type" value="Genomic_DNA"/>
</dbReference>
<evidence type="ECO:0000259" key="2">
    <source>
        <dbReference type="Pfam" id="PF11258"/>
    </source>
</evidence>
<evidence type="ECO:0008006" key="6">
    <source>
        <dbReference type="Google" id="ProtNLM"/>
    </source>
</evidence>
<gene>
    <name evidence="4" type="ORF">COT80_04085</name>
</gene>
<evidence type="ECO:0000313" key="5">
    <source>
        <dbReference type="Proteomes" id="UP000229056"/>
    </source>
</evidence>
<evidence type="ECO:0000259" key="3">
    <source>
        <dbReference type="Pfam" id="PF17479"/>
    </source>
</evidence>
<comment type="caution">
    <text evidence="4">The sequence shown here is derived from an EMBL/GenBank/DDBJ whole genome shotgun (WGS) entry which is preliminary data.</text>
</comment>
<dbReference type="Gene3D" id="3.50.90.10">
    <property type="entry name" value="YerB-like"/>
    <property type="match status" value="1"/>
</dbReference>
<organism evidence="4 5">
    <name type="scientific">Candidatus Buchananbacteria bacterium CG10_big_fil_rev_8_21_14_0_10_33_19</name>
    <dbReference type="NCBI Taxonomy" id="1974525"/>
    <lineage>
        <taxon>Bacteria</taxon>
        <taxon>Candidatus Buchananiibacteriota</taxon>
    </lineage>
</organism>
<evidence type="ECO:0000256" key="1">
    <source>
        <dbReference type="SAM" id="Phobius"/>
    </source>
</evidence>
<accession>A0A2H0W3I6</accession>
<keyword evidence="1" id="KW-0472">Membrane</keyword>
<keyword evidence="1" id="KW-1133">Transmembrane helix</keyword>
<dbReference type="Proteomes" id="UP000229056">
    <property type="component" value="Unassembled WGS sequence"/>
</dbReference>
<feature type="domain" description="DUF3048" evidence="2">
    <location>
        <begin position="59"/>
        <end position="194"/>
    </location>
</feature>
<feature type="transmembrane region" description="Helical" evidence="1">
    <location>
        <begin position="7"/>
        <end position="27"/>
    </location>
</feature>
<evidence type="ECO:0000313" key="4">
    <source>
        <dbReference type="EMBL" id="PIS05919.1"/>
    </source>
</evidence>
<proteinExistence type="predicted"/>
<keyword evidence="1" id="KW-0812">Transmembrane</keyword>
<dbReference type="InterPro" id="IPR023158">
    <property type="entry name" value="YerB-like_sf"/>
</dbReference>
<dbReference type="Pfam" id="PF17479">
    <property type="entry name" value="DUF3048_C"/>
    <property type="match status" value="1"/>
</dbReference>
<name>A0A2H0W3I6_9BACT</name>
<dbReference type="InterPro" id="IPR035328">
    <property type="entry name" value="DUF3048_C"/>
</dbReference>
<feature type="domain" description="DUF3048" evidence="3">
    <location>
        <begin position="221"/>
        <end position="333"/>
    </location>
</feature>
<sequence>MTKLVKIQLAIAVPLVLVGGFFAFFTYRQLTQNIGGDVATVNEDGKEVFYSRLDGTIIDQNEESISAVGVMIENHVEARPQSGLSQAKIVYEVLVESDITRFLAIYDLSENLEKIGPIRSARPYFIDIASEYQATYVHSGGSPEALKRLKTDNLVINLDEFFGYNTGYFWRDNKRYAPHNLYTSSDLLFQAMEHYNVFDYSDFRPWQFKDGTGASDNNSEIKINYSEASSYQVIWKYSVESNQYERWQNNVRHIDADGSIIETDNVIVQFANIKILDEVGRKDIRLTGTNKAIIFHDGQSIIGYYKKINAGSRTIFYDDNDNEIELNRGKIWIEVVPSDLEIEY</sequence>
<protein>
    <recommendedName>
        <fullName evidence="6">DUF3048 domain-containing protein</fullName>
    </recommendedName>
</protein>
<reference evidence="5" key="1">
    <citation type="submission" date="2017-09" db="EMBL/GenBank/DDBJ databases">
        <title>Depth-based differentiation of microbial function through sediment-hosted aquifers and enrichment of novel symbionts in the deep terrestrial subsurface.</title>
        <authorList>
            <person name="Probst A.J."/>
            <person name="Ladd B."/>
            <person name="Jarett J.K."/>
            <person name="Geller-Mcgrath D.E."/>
            <person name="Sieber C.M.K."/>
            <person name="Emerson J.B."/>
            <person name="Anantharaman K."/>
            <person name="Thomas B.C."/>
            <person name="Malmstrom R."/>
            <person name="Stieglmeier M."/>
            <person name="Klingl A."/>
            <person name="Woyke T."/>
            <person name="Ryan C.M."/>
            <person name="Banfield J.F."/>
        </authorList>
    </citation>
    <scope>NUCLEOTIDE SEQUENCE [LARGE SCALE GENOMIC DNA]</scope>
</reference>